<evidence type="ECO:0000313" key="5">
    <source>
        <dbReference type="EMBL" id="DAZ97228.1"/>
    </source>
</evidence>
<feature type="domain" description="CBM1" evidence="3">
    <location>
        <begin position="64"/>
        <end position="99"/>
    </location>
</feature>
<organism evidence="4 6">
    <name type="scientific">Lagenidium giganteum</name>
    <dbReference type="NCBI Taxonomy" id="4803"/>
    <lineage>
        <taxon>Eukaryota</taxon>
        <taxon>Sar</taxon>
        <taxon>Stramenopiles</taxon>
        <taxon>Oomycota</taxon>
        <taxon>Peronosporomycetes</taxon>
        <taxon>Pythiales</taxon>
        <taxon>Pythiaceae</taxon>
    </lineage>
</organism>
<dbReference type="SMART" id="SM00236">
    <property type="entry name" value="fCBD"/>
    <property type="match status" value="4"/>
</dbReference>
<feature type="signal peptide" evidence="2">
    <location>
        <begin position="1"/>
        <end position="17"/>
    </location>
</feature>
<accession>A0AAV2YVI4</accession>
<dbReference type="InterPro" id="IPR000254">
    <property type="entry name" value="CBD"/>
</dbReference>
<dbReference type="EMBL" id="DAKRPA010000142">
    <property type="protein sequence ID" value="DAZ97228.1"/>
    <property type="molecule type" value="Genomic_DNA"/>
</dbReference>
<evidence type="ECO:0000259" key="3">
    <source>
        <dbReference type="PROSITE" id="PS51164"/>
    </source>
</evidence>
<dbReference type="SUPFAM" id="SSF57180">
    <property type="entry name" value="Cellulose-binding domain"/>
    <property type="match status" value="1"/>
</dbReference>
<sequence length="189" mass="21457">MKTAIVLAAVAVATASATHVRLHHADKKVPVWGQCKREGKAAEECEDGLMCAVQSEYYGQCVSKEANEWGQCNGKNWPQAAKCKTGSCVYINEWYSQCKKTKHHHHHRDHKHHEAKPGLWGQCKGEDWQKECEGADMSCIVHDEYYGQCLKTRNIELWQQCGGQFWSTQGQCAEGSCKKVHDGYWQCQK</sequence>
<dbReference type="GO" id="GO:0005975">
    <property type="term" value="P:carbohydrate metabolic process"/>
    <property type="evidence" value="ECO:0007669"/>
    <property type="project" value="InterPro"/>
</dbReference>
<reference evidence="4" key="2">
    <citation type="journal article" date="2023" name="Microbiol Resour">
        <title>Decontamination and Annotation of the Draft Genome Sequence of the Oomycete Lagenidium giganteum ARSEF 373.</title>
        <authorList>
            <person name="Morgan W.R."/>
            <person name="Tartar A."/>
        </authorList>
    </citation>
    <scope>NUCLEOTIDE SEQUENCE</scope>
    <source>
        <strain evidence="4">ARSEF 373</strain>
    </source>
</reference>
<name>A0AAV2YVI4_9STRA</name>
<protein>
    <recommendedName>
        <fullName evidence="3">CBM1 domain-containing protein</fullName>
    </recommendedName>
</protein>
<keyword evidence="1 2" id="KW-0732">Signal</keyword>
<proteinExistence type="predicted"/>
<evidence type="ECO:0000313" key="6">
    <source>
        <dbReference type="Proteomes" id="UP001146120"/>
    </source>
</evidence>
<dbReference type="EMBL" id="DAKRPA010000142">
    <property type="protein sequence ID" value="DAZ97227.1"/>
    <property type="molecule type" value="Genomic_DNA"/>
</dbReference>
<dbReference type="GO" id="GO:0030248">
    <property type="term" value="F:cellulose binding"/>
    <property type="evidence" value="ECO:0007669"/>
    <property type="project" value="InterPro"/>
</dbReference>
<dbReference type="InterPro" id="IPR035971">
    <property type="entry name" value="CBD_sf"/>
</dbReference>
<keyword evidence="6" id="KW-1185">Reference proteome</keyword>
<dbReference type="PROSITE" id="PS51164">
    <property type="entry name" value="CBM1_2"/>
    <property type="match status" value="1"/>
</dbReference>
<reference evidence="4" key="1">
    <citation type="submission" date="2022-11" db="EMBL/GenBank/DDBJ databases">
        <authorList>
            <person name="Morgan W.R."/>
            <person name="Tartar A."/>
        </authorList>
    </citation>
    <scope>NUCLEOTIDE SEQUENCE</scope>
    <source>
        <strain evidence="4">ARSEF 373</strain>
    </source>
</reference>
<evidence type="ECO:0000256" key="2">
    <source>
        <dbReference type="SAM" id="SignalP"/>
    </source>
</evidence>
<evidence type="ECO:0000256" key="1">
    <source>
        <dbReference type="ARBA" id="ARBA00022729"/>
    </source>
</evidence>
<comment type="caution">
    <text evidence="4">The sequence shown here is derived from an EMBL/GenBank/DDBJ whole genome shotgun (WGS) entry which is preliminary data.</text>
</comment>
<evidence type="ECO:0000313" key="4">
    <source>
        <dbReference type="EMBL" id="DAZ97227.1"/>
    </source>
</evidence>
<dbReference type="AlphaFoldDB" id="A0AAV2YVI4"/>
<dbReference type="GO" id="GO:0005576">
    <property type="term" value="C:extracellular region"/>
    <property type="evidence" value="ECO:0007669"/>
    <property type="project" value="InterPro"/>
</dbReference>
<gene>
    <name evidence="4" type="ORF">N0F65_010389</name>
    <name evidence="5" type="ORF">N0F65_010390</name>
</gene>
<feature type="chain" id="PRO_5044714387" description="CBM1 domain-containing protein" evidence="2">
    <location>
        <begin position="18"/>
        <end position="189"/>
    </location>
</feature>
<dbReference type="Pfam" id="PF00734">
    <property type="entry name" value="CBM_1"/>
    <property type="match status" value="2"/>
</dbReference>
<dbReference type="Proteomes" id="UP001146120">
    <property type="component" value="Unassembled WGS sequence"/>
</dbReference>